<accession>A0A2S6I5I4</accession>
<comment type="similarity">
    <text evidence="1">Belongs to the peptidase S9A family.</text>
</comment>
<dbReference type="Pfam" id="PF02897">
    <property type="entry name" value="Peptidase_S9_N"/>
    <property type="match status" value="1"/>
</dbReference>
<dbReference type="RefSeq" id="WP_104420867.1">
    <property type="nucleotide sequence ID" value="NZ_PTJC01000006.1"/>
</dbReference>
<keyword evidence="10" id="KW-1185">Reference proteome</keyword>
<comment type="function">
    <text evidence="5">Cleaves peptide bonds on the C-terminal side of prolyl residues within peptides that are up to approximately 30 amino acids long. Has an absolute requirement for an X-Pro bond in the trans configuration immediately preceding the Pro-Y scissible bond.</text>
</comment>
<evidence type="ECO:0000256" key="5">
    <source>
        <dbReference type="ARBA" id="ARBA00060121"/>
    </source>
</evidence>
<dbReference type="InterPro" id="IPR023302">
    <property type="entry name" value="Pept_S9A_N"/>
</dbReference>
<proteinExistence type="inferred from homology"/>
<sequence>MTPPKARKVKKELLLHGDTRSDDYYWMNERDSPEVIAHLEAENAYFEDKMAHLKQFREDLFQEMKGRVKEDDSSVPYTNRGYVYLTKYEKGDQYPRYFRRPVEESEDQLMFDVNEMAEPYDYYHIGGMAVSDDNRYVTYGEDTISRRIYTIHIKDMLTGQNLPDQIPNTTGGSVWSADGKYIFYSVKDEALRPYKIMRHELGTAPQDDVVVYEETDETFRAYVYRSKSRKYIIIGSAQTVSTEYRLLEADNPLGEARIFQPRERKLEYAIEHIDDRFYVLTNLNAENFQLMVTPEDATGKEHWKTVIPNRDHVLLEGIDVFRDFLVVSERDRGLNKLRIRPFEGEEHYIDFQDEAYMAYTSVNPDIESEVVRFGYQSMTTPPSTFDYDMRTREQTLLKQQPVLGDFDPENYESQRAFAGARDGTQVPLSIVYRKGTPKDGSAPLLLYAYGSYGHSLDPSFSITRLSLLDRGMIFVIAHIRGGEEMGRRWYEEGKLLKKKNTFTDFIDAGKWLVAQQYTSPDCLYAMGGSAGGLLMGAVANMQPDLWAGIVAQVPFVDVVTTMLDDSIPLTTGEYDEWGNPNEEEYYHYIKSYSPLDQVTAQAYPPMLVTTGYHDSQVQYWEPAKWVARLRELKTDDNDILFHTNMEAGHGGASGRFEQMRETARDYAWVLDRAGLVERKAPLRNLRSEGK</sequence>
<dbReference type="FunFam" id="3.40.50.1820:FF:000005">
    <property type="entry name" value="Prolyl endopeptidase"/>
    <property type="match status" value="1"/>
</dbReference>
<dbReference type="GO" id="GO:0004252">
    <property type="term" value="F:serine-type endopeptidase activity"/>
    <property type="evidence" value="ECO:0007669"/>
    <property type="project" value="InterPro"/>
</dbReference>
<evidence type="ECO:0000256" key="6">
    <source>
        <dbReference type="ARBA" id="ARBA00081187"/>
    </source>
</evidence>
<dbReference type="InterPro" id="IPR029058">
    <property type="entry name" value="AB_hydrolase_fold"/>
</dbReference>
<evidence type="ECO:0000256" key="1">
    <source>
        <dbReference type="ARBA" id="ARBA00005228"/>
    </source>
</evidence>
<evidence type="ECO:0000259" key="7">
    <source>
        <dbReference type="Pfam" id="PF00326"/>
    </source>
</evidence>
<dbReference type="Gene3D" id="2.130.10.120">
    <property type="entry name" value="Prolyl oligopeptidase, N-terminal domain"/>
    <property type="match status" value="1"/>
</dbReference>
<dbReference type="Gene3D" id="3.40.50.1820">
    <property type="entry name" value="alpha/beta hydrolase"/>
    <property type="match status" value="1"/>
</dbReference>
<dbReference type="SUPFAM" id="SSF50993">
    <property type="entry name" value="Peptidase/esterase 'gauge' domain"/>
    <property type="match status" value="1"/>
</dbReference>
<protein>
    <recommendedName>
        <fullName evidence="6">Proline-specific endopeptidase</fullName>
    </recommendedName>
</protein>
<dbReference type="SUPFAM" id="SSF53474">
    <property type="entry name" value="alpha/beta-Hydrolases"/>
    <property type="match status" value="1"/>
</dbReference>
<dbReference type="AlphaFoldDB" id="A0A2S6I5I4"/>
<feature type="domain" description="Peptidase S9A N-terminal" evidence="8">
    <location>
        <begin position="4"/>
        <end position="400"/>
    </location>
</feature>
<dbReference type="Proteomes" id="UP000237662">
    <property type="component" value="Unassembled WGS sequence"/>
</dbReference>
<evidence type="ECO:0000256" key="4">
    <source>
        <dbReference type="ARBA" id="ARBA00022825"/>
    </source>
</evidence>
<keyword evidence="4" id="KW-0720">Serine protease</keyword>
<dbReference type="Pfam" id="PF00326">
    <property type="entry name" value="Peptidase_S9"/>
    <property type="match status" value="1"/>
</dbReference>
<dbReference type="PRINTS" id="PR00862">
    <property type="entry name" value="PROLIGOPTASE"/>
</dbReference>
<dbReference type="GO" id="GO:0006508">
    <property type="term" value="P:proteolysis"/>
    <property type="evidence" value="ECO:0007669"/>
    <property type="project" value="UniProtKB-KW"/>
</dbReference>
<dbReference type="EMBL" id="PTJC01000006">
    <property type="protein sequence ID" value="PPK86436.1"/>
    <property type="molecule type" value="Genomic_DNA"/>
</dbReference>
<evidence type="ECO:0000313" key="9">
    <source>
        <dbReference type="EMBL" id="PPK86436.1"/>
    </source>
</evidence>
<dbReference type="PANTHER" id="PTHR11757">
    <property type="entry name" value="PROTEASE FAMILY S9A OLIGOPEPTIDASE"/>
    <property type="match status" value="1"/>
</dbReference>
<comment type="caution">
    <text evidence="9">The sequence shown here is derived from an EMBL/GenBank/DDBJ whole genome shotgun (WGS) entry which is preliminary data.</text>
</comment>
<dbReference type="InterPro" id="IPR051543">
    <property type="entry name" value="Serine_Peptidase_S9A"/>
</dbReference>
<keyword evidence="3" id="KW-0378">Hydrolase</keyword>
<name>A0A2S6I5I4_9BACT</name>
<dbReference type="PROSITE" id="PS00708">
    <property type="entry name" value="PRO_ENDOPEP_SER"/>
    <property type="match status" value="1"/>
</dbReference>
<feature type="domain" description="Peptidase S9 prolyl oligopeptidase catalytic" evidence="7">
    <location>
        <begin position="458"/>
        <end position="671"/>
    </location>
</feature>
<gene>
    <name evidence="9" type="ORF">CLV84_3363</name>
</gene>
<evidence type="ECO:0000259" key="8">
    <source>
        <dbReference type="Pfam" id="PF02897"/>
    </source>
</evidence>
<evidence type="ECO:0000313" key="10">
    <source>
        <dbReference type="Proteomes" id="UP000237662"/>
    </source>
</evidence>
<evidence type="ECO:0000256" key="3">
    <source>
        <dbReference type="ARBA" id="ARBA00022801"/>
    </source>
</evidence>
<dbReference type="PANTHER" id="PTHR11757:SF19">
    <property type="entry name" value="PROLYL ENDOPEPTIDASE-LIKE"/>
    <property type="match status" value="1"/>
</dbReference>
<organism evidence="9 10">
    <name type="scientific">Neolewinella xylanilytica</name>
    <dbReference type="NCBI Taxonomy" id="1514080"/>
    <lineage>
        <taxon>Bacteria</taxon>
        <taxon>Pseudomonadati</taxon>
        <taxon>Bacteroidota</taxon>
        <taxon>Saprospiria</taxon>
        <taxon>Saprospirales</taxon>
        <taxon>Lewinellaceae</taxon>
        <taxon>Neolewinella</taxon>
    </lineage>
</organism>
<dbReference type="InterPro" id="IPR002470">
    <property type="entry name" value="Peptidase_S9A"/>
</dbReference>
<keyword evidence="2" id="KW-0645">Protease</keyword>
<dbReference type="OrthoDB" id="9801421at2"/>
<reference evidence="9 10" key="1">
    <citation type="submission" date="2018-02" db="EMBL/GenBank/DDBJ databases">
        <title>Genomic Encyclopedia of Archaeal and Bacterial Type Strains, Phase II (KMG-II): from individual species to whole genera.</title>
        <authorList>
            <person name="Goeker M."/>
        </authorList>
    </citation>
    <scope>NUCLEOTIDE SEQUENCE [LARGE SCALE GENOMIC DNA]</scope>
    <source>
        <strain evidence="9 10">DSM 29526</strain>
    </source>
</reference>
<dbReference type="InterPro" id="IPR001375">
    <property type="entry name" value="Peptidase_S9_cat"/>
</dbReference>
<evidence type="ECO:0000256" key="2">
    <source>
        <dbReference type="ARBA" id="ARBA00022670"/>
    </source>
</evidence>
<dbReference type="InterPro" id="IPR002471">
    <property type="entry name" value="Pept_S9_AS"/>
</dbReference>